<comment type="catalytic activity">
    <reaction evidence="1">
        <text>a 4-O-methyl-thymidine in DNA + L-cysteinyl-[protein] = a thymidine in DNA + S-methyl-L-cysteinyl-[protein]</text>
        <dbReference type="Rhea" id="RHEA:53428"/>
        <dbReference type="Rhea" id="RHEA-COMP:10131"/>
        <dbReference type="Rhea" id="RHEA-COMP:10132"/>
        <dbReference type="Rhea" id="RHEA-COMP:13555"/>
        <dbReference type="Rhea" id="RHEA-COMP:13556"/>
        <dbReference type="ChEBI" id="CHEBI:29950"/>
        <dbReference type="ChEBI" id="CHEBI:82612"/>
        <dbReference type="ChEBI" id="CHEBI:137386"/>
        <dbReference type="ChEBI" id="CHEBI:137387"/>
        <dbReference type="EC" id="2.1.1.63"/>
    </reaction>
</comment>
<dbReference type="EMBL" id="CAEZVN010000005">
    <property type="protein sequence ID" value="CAB4624768.1"/>
    <property type="molecule type" value="Genomic_DNA"/>
</dbReference>
<dbReference type="Pfam" id="PF01035">
    <property type="entry name" value="DNA_binding_1"/>
    <property type="match status" value="1"/>
</dbReference>
<dbReference type="SUPFAM" id="SSF46767">
    <property type="entry name" value="Methylated DNA-protein cysteine methyltransferase, C-terminal domain"/>
    <property type="match status" value="1"/>
</dbReference>
<sequence length="158" mass="16808">MTEEATRCFDSPIGNIVVKARNNKVVHLTMGGPEVPDVGSAKVLDLAEKQLKNYFAGKSRVLDFDVELKGTEFQRAVWDEISKIGFGETKTYGDIAVAIGRPKAVRAVGGAVGANPVPLVVGCHRVLGSSGKITGYSGGDGLPTKRWLLALEGLRAKE</sequence>
<evidence type="ECO:0000256" key="7">
    <source>
        <dbReference type="ARBA" id="ARBA00023204"/>
    </source>
</evidence>
<dbReference type="GO" id="GO:0003908">
    <property type="term" value="F:methylated-DNA-[protein]-cysteine S-methyltransferase activity"/>
    <property type="evidence" value="ECO:0007669"/>
    <property type="project" value="UniProtKB-EC"/>
</dbReference>
<evidence type="ECO:0000256" key="5">
    <source>
        <dbReference type="ARBA" id="ARBA00022679"/>
    </source>
</evidence>
<evidence type="ECO:0000256" key="8">
    <source>
        <dbReference type="ARBA" id="ARBA00049348"/>
    </source>
</evidence>
<evidence type="ECO:0000256" key="2">
    <source>
        <dbReference type="ARBA" id="ARBA00008711"/>
    </source>
</evidence>
<dbReference type="InterPro" id="IPR014048">
    <property type="entry name" value="MethylDNA_cys_MeTrfase_DNA-bd"/>
</dbReference>
<dbReference type="NCBIfam" id="TIGR00589">
    <property type="entry name" value="ogt"/>
    <property type="match status" value="1"/>
</dbReference>
<dbReference type="EC" id="2.1.1.63" evidence="3"/>
<dbReference type="CDD" id="cd06445">
    <property type="entry name" value="ATase"/>
    <property type="match status" value="1"/>
</dbReference>
<feature type="domain" description="Methylated-DNA-[protein]-cysteine S-methyltransferase DNA binding" evidence="9">
    <location>
        <begin position="72"/>
        <end position="153"/>
    </location>
</feature>
<accession>A0A6J6IK33</accession>
<evidence type="ECO:0000256" key="6">
    <source>
        <dbReference type="ARBA" id="ARBA00022763"/>
    </source>
</evidence>
<dbReference type="FunFam" id="1.10.10.10:FF:000214">
    <property type="entry name" value="Methylated-DNA--protein-cysteine methyltransferase"/>
    <property type="match status" value="1"/>
</dbReference>
<comment type="catalytic activity">
    <reaction evidence="8">
        <text>a 6-O-methyl-2'-deoxyguanosine in DNA + L-cysteinyl-[protein] = S-methyl-L-cysteinyl-[protein] + a 2'-deoxyguanosine in DNA</text>
        <dbReference type="Rhea" id="RHEA:24000"/>
        <dbReference type="Rhea" id="RHEA-COMP:10131"/>
        <dbReference type="Rhea" id="RHEA-COMP:10132"/>
        <dbReference type="Rhea" id="RHEA-COMP:11367"/>
        <dbReference type="Rhea" id="RHEA-COMP:11368"/>
        <dbReference type="ChEBI" id="CHEBI:29950"/>
        <dbReference type="ChEBI" id="CHEBI:82612"/>
        <dbReference type="ChEBI" id="CHEBI:85445"/>
        <dbReference type="ChEBI" id="CHEBI:85448"/>
        <dbReference type="EC" id="2.1.1.63"/>
    </reaction>
</comment>
<dbReference type="PANTHER" id="PTHR10815:SF13">
    <property type="entry name" value="METHYLATED-DNA--PROTEIN-CYSTEINE METHYLTRANSFERASE"/>
    <property type="match status" value="1"/>
</dbReference>
<keyword evidence="4" id="KW-0489">Methyltransferase</keyword>
<dbReference type="InterPro" id="IPR036388">
    <property type="entry name" value="WH-like_DNA-bd_sf"/>
</dbReference>
<reference evidence="10" key="1">
    <citation type="submission" date="2020-05" db="EMBL/GenBank/DDBJ databases">
        <authorList>
            <person name="Chiriac C."/>
            <person name="Salcher M."/>
            <person name="Ghai R."/>
            <person name="Kavagutti S V."/>
        </authorList>
    </citation>
    <scope>NUCLEOTIDE SEQUENCE</scope>
</reference>
<dbReference type="AlphaFoldDB" id="A0A6J6IK33"/>
<evidence type="ECO:0000256" key="4">
    <source>
        <dbReference type="ARBA" id="ARBA00022603"/>
    </source>
</evidence>
<comment type="similarity">
    <text evidence="2">Belongs to the MGMT family.</text>
</comment>
<protein>
    <recommendedName>
        <fullName evidence="3">methylated-DNA--[protein]-cysteine S-methyltransferase</fullName>
        <ecNumber evidence="3">2.1.1.63</ecNumber>
    </recommendedName>
</protein>
<keyword evidence="6" id="KW-0227">DNA damage</keyword>
<keyword evidence="7" id="KW-0234">DNA repair</keyword>
<organism evidence="10">
    <name type="scientific">freshwater metagenome</name>
    <dbReference type="NCBI Taxonomy" id="449393"/>
    <lineage>
        <taxon>unclassified sequences</taxon>
        <taxon>metagenomes</taxon>
        <taxon>ecological metagenomes</taxon>
    </lineage>
</organism>
<dbReference type="SUPFAM" id="SSF53155">
    <property type="entry name" value="Methylated DNA-protein cysteine methyltransferase domain"/>
    <property type="match status" value="1"/>
</dbReference>
<keyword evidence="5" id="KW-0808">Transferase</keyword>
<evidence type="ECO:0000256" key="3">
    <source>
        <dbReference type="ARBA" id="ARBA00011918"/>
    </source>
</evidence>
<evidence type="ECO:0000259" key="9">
    <source>
        <dbReference type="Pfam" id="PF01035"/>
    </source>
</evidence>
<dbReference type="InterPro" id="IPR036217">
    <property type="entry name" value="MethylDNA_cys_MeTrfase_DNAb"/>
</dbReference>
<dbReference type="GO" id="GO:0032259">
    <property type="term" value="P:methylation"/>
    <property type="evidence" value="ECO:0007669"/>
    <property type="project" value="UniProtKB-KW"/>
</dbReference>
<dbReference type="InterPro" id="IPR036631">
    <property type="entry name" value="MGMT_N_sf"/>
</dbReference>
<dbReference type="InterPro" id="IPR023546">
    <property type="entry name" value="MGMT"/>
</dbReference>
<dbReference type="Gene3D" id="1.10.10.10">
    <property type="entry name" value="Winged helix-like DNA-binding domain superfamily/Winged helix DNA-binding domain"/>
    <property type="match status" value="1"/>
</dbReference>
<proteinExistence type="inferred from homology"/>
<dbReference type="PANTHER" id="PTHR10815">
    <property type="entry name" value="METHYLATED-DNA--PROTEIN-CYSTEINE METHYLTRANSFERASE"/>
    <property type="match status" value="1"/>
</dbReference>
<dbReference type="HAMAP" id="MF_00772">
    <property type="entry name" value="OGT"/>
    <property type="match status" value="1"/>
</dbReference>
<evidence type="ECO:0000256" key="1">
    <source>
        <dbReference type="ARBA" id="ARBA00001286"/>
    </source>
</evidence>
<gene>
    <name evidence="10" type="ORF">UFOPK2001_00133</name>
</gene>
<name>A0A6J6IK33_9ZZZZ</name>
<dbReference type="GO" id="GO:0006281">
    <property type="term" value="P:DNA repair"/>
    <property type="evidence" value="ECO:0007669"/>
    <property type="project" value="UniProtKB-KW"/>
</dbReference>
<evidence type="ECO:0000313" key="10">
    <source>
        <dbReference type="EMBL" id="CAB4624768.1"/>
    </source>
</evidence>
<dbReference type="Gene3D" id="3.30.160.70">
    <property type="entry name" value="Methylated DNA-protein cysteine methyltransferase domain"/>
    <property type="match status" value="1"/>
</dbReference>